<keyword evidence="1" id="KW-0732">Signal</keyword>
<evidence type="ECO:0000313" key="2">
    <source>
        <dbReference type="EMBL" id="THU48088.1"/>
    </source>
</evidence>
<dbReference type="EMBL" id="PYDT01000010">
    <property type="protein sequence ID" value="THU48088.1"/>
    <property type="molecule type" value="Genomic_DNA"/>
</dbReference>
<feature type="signal peptide" evidence="1">
    <location>
        <begin position="1"/>
        <end position="21"/>
    </location>
</feature>
<sequence>MASSTILSFLLFALLLALSRAATFEIVNVCPFTVWAAAVPEAPLPLKSEISSSAFFLSVRRRNFFGTNFLKSFFTFELPFER</sequence>
<evidence type="ECO:0000313" key="3">
    <source>
        <dbReference type="Proteomes" id="UP000317650"/>
    </source>
</evidence>
<dbReference type="AlphaFoldDB" id="A0A4S8IIA8"/>
<organism evidence="2 3">
    <name type="scientific">Musa balbisiana</name>
    <name type="common">Banana</name>
    <dbReference type="NCBI Taxonomy" id="52838"/>
    <lineage>
        <taxon>Eukaryota</taxon>
        <taxon>Viridiplantae</taxon>
        <taxon>Streptophyta</taxon>
        <taxon>Embryophyta</taxon>
        <taxon>Tracheophyta</taxon>
        <taxon>Spermatophyta</taxon>
        <taxon>Magnoliopsida</taxon>
        <taxon>Liliopsida</taxon>
        <taxon>Zingiberales</taxon>
        <taxon>Musaceae</taxon>
        <taxon>Musa</taxon>
    </lineage>
</organism>
<proteinExistence type="predicted"/>
<protein>
    <recommendedName>
        <fullName evidence="4">Secreted protein</fullName>
    </recommendedName>
</protein>
<feature type="chain" id="PRO_5020923339" description="Secreted protein" evidence="1">
    <location>
        <begin position="22"/>
        <end position="82"/>
    </location>
</feature>
<name>A0A4S8IIA8_MUSBA</name>
<evidence type="ECO:0008006" key="4">
    <source>
        <dbReference type="Google" id="ProtNLM"/>
    </source>
</evidence>
<accession>A0A4S8IIA8</accession>
<gene>
    <name evidence="2" type="ORF">C4D60_Mb09t22540</name>
</gene>
<dbReference type="Proteomes" id="UP000317650">
    <property type="component" value="Chromosome 9"/>
</dbReference>
<reference evidence="2 3" key="1">
    <citation type="journal article" date="2019" name="Nat. Plants">
        <title>Genome sequencing of Musa balbisiana reveals subgenome evolution and function divergence in polyploid bananas.</title>
        <authorList>
            <person name="Yao X."/>
        </authorList>
    </citation>
    <scope>NUCLEOTIDE SEQUENCE [LARGE SCALE GENOMIC DNA]</scope>
    <source>
        <strain evidence="3">cv. DH-PKW</strain>
        <tissue evidence="2">Leaves</tissue>
    </source>
</reference>
<comment type="caution">
    <text evidence="2">The sequence shown here is derived from an EMBL/GenBank/DDBJ whole genome shotgun (WGS) entry which is preliminary data.</text>
</comment>
<keyword evidence="3" id="KW-1185">Reference proteome</keyword>
<evidence type="ECO:0000256" key="1">
    <source>
        <dbReference type="SAM" id="SignalP"/>
    </source>
</evidence>